<keyword evidence="2" id="KW-1133">Transmembrane helix</keyword>
<dbReference type="OrthoDB" id="1691010at2"/>
<reference evidence="4" key="1">
    <citation type="submission" date="2016-01" db="EMBL/GenBank/DDBJ databases">
        <authorList>
            <person name="Mitreva M."/>
            <person name="Pepin K.H."/>
            <person name="Mihindukulasuriya K.A."/>
            <person name="Fulton R."/>
            <person name="Fronick C."/>
            <person name="O'Laughlin M."/>
            <person name="Miner T."/>
            <person name="Herter B."/>
            <person name="Rosa B.A."/>
            <person name="Cordes M."/>
            <person name="Tomlinson C."/>
            <person name="Wollam A."/>
            <person name="Palsikar V.B."/>
            <person name="Mardis E.R."/>
            <person name="Wilson R.K."/>
        </authorList>
    </citation>
    <scope>NUCLEOTIDE SEQUENCE [LARGE SCALE GENOMIC DNA]</scope>
    <source>
        <strain evidence="4">MJR8151</strain>
    </source>
</reference>
<keyword evidence="2" id="KW-0812">Transmembrane</keyword>
<proteinExistence type="predicted"/>
<feature type="transmembrane region" description="Helical" evidence="2">
    <location>
        <begin position="113"/>
        <end position="131"/>
    </location>
</feature>
<evidence type="ECO:0000313" key="4">
    <source>
        <dbReference type="Proteomes" id="UP000070383"/>
    </source>
</evidence>
<accession>A0A133KFJ3</accession>
<feature type="transmembrane region" description="Helical" evidence="2">
    <location>
        <begin position="66"/>
        <end position="93"/>
    </location>
</feature>
<keyword evidence="2" id="KW-0472">Membrane</keyword>
<sequence length="204" mass="23381">MLKTTERNLSFIIAITSILVFALTLAGVFMNNSLTGLLWNGLFLISWLMMLVFGLVVLFDGKALHFSIFVGFITALAFMCLSAHAILILARFIPQLPARIILPNTYLLKYNQMIFYTALIIVYFIHIINYIKLNPQRKLEEQIEKDPKDSEEVITENKEDETSEALVEERELSEKDLSILNSHLAQDNDLLLENNKEDKQDLTN</sequence>
<evidence type="ECO:0000256" key="1">
    <source>
        <dbReference type="SAM" id="MobiDB-lite"/>
    </source>
</evidence>
<feature type="transmembrane region" description="Helical" evidence="2">
    <location>
        <begin position="36"/>
        <end position="59"/>
    </location>
</feature>
<dbReference type="EMBL" id="LRPM01000028">
    <property type="protein sequence ID" value="KWZ78318.1"/>
    <property type="molecule type" value="Genomic_DNA"/>
</dbReference>
<name>A0A133KFJ3_9FIRM</name>
<dbReference type="RefSeq" id="WP_060929267.1">
    <property type="nucleotide sequence ID" value="NZ_KQ955270.1"/>
</dbReference>
<keyword evidence="4" id="KW-1185">Reference proteome</keyword>
<evidence type="ECO:0000313" key="3">
    <source>
        <dbReference type="EMBL" id="KWZ78318.1"/>
    </source>
</evidence>
<evidence type="ECO:0000256" key="2">
    <source>
        <dbReference type="SAM" id="Phobius"/>
    </source>
</evidence>
<comment type="caution">
    <text evidence="3">The sequence shown here is derived from an EMBL/GenBank/DDBJ whole genome shotgun (WGS) entry which is preliminary data.</text>
</comment>
<dbReference type="PATRIC" id="fig|33036.3.peg.799"/>
<dbReference type="AlphaFoldDB" id="A0A133KFJ3"/>
<dbReference type="Proteomes" id="UP000070383">
    <property type="component" value="Unassembled WGS sequence"/>
</dbReference>
<organism evidence="3 4">
    <name type="scientific">Anaerococcus tetradius</name>
    <dbReference type="NCBI Taxonomy" id="33036"/>
    <lineage>
        <taxon>Bacteria</taxon>
        <taxon>Bacillati</taxon>
        <taxon>Bacillota</taxon>
        <taxon>Tissierellia</taxon>
        <taxon>Tissierellales</taxon>
        <taxon>Peptoniphilaceae</taxon>
        <taxon>Anaerococcus</taxon>
    </lineage>
</organism>
<feature type="region of interest" description="Disordered" evidence="1">
    <location>
        <begin position="144"/>
        <end position="167"/>
    </location>
</feature>
<gene>
    <name evidence="3" type="ORF">HMPREF3200_00805</name>
</gene>
<dbReference type="STRING" id="33036.HMPREF3200_00805"/>
<feature type="compositionally biased region" description="Basic and acidic residues" evidence="1">
    <location>
        <begin position="144"/>
        <end position="157"/>
    </location>
</feature>
<feature type="transmembrane region" description="Helical" evidence="2">
    <location>
        <begin position="9"/>
        <end position="30"/>
    </location>
</feature>
<protein>
    <submittedName>
        <fullName evidence="3">Uncharacterized protein</fullName>
    </submittedName>
</protein>